<dbReference type="FunFam" id="1.10.150.50:FF:000037">
    <property type="entry name" value="sphingomyelin synthase-related protein 1 isoform X1"/>
    <property type="match status" value="1"/>
</dbReference>
<comment type="subcellular location">
    <subcellularLocation>
        <location evidence="1">Membrane</location>
        <topology evidence="1">Multi-pass membrane protein</topology>
    </subcellularLocation>
</comment>
<organism evidence="12 13">
    <name type="scientific">Pomacea canaliculata</name>
    <name type="common">Golden apple snail</name>
    <dbReference type="NCBI Taxonomy" id="400727"/>
    <lineage>
        <taxon>Eukaryota</taxon>
        <taxon>Metazoa</taxon>
        <taxon>Spiralia</taxon>
        <taxon>Lophotrochozoa</taxon>
        <taxon>Mollusca</taxon>
        <taxon>Gastropoda</taxon>
        <taxon>Caenogastropoda</taxon>
        <taxon>Architaenioglossa</taxon>
        <taxon>Ampullarioidea</taxon>
        <taxon>Ampullariidae</taxon>
        <taxon>Pomacea</taxon>
    </lineage>
</organism>
<dbReference type="OrthoDB" id="422827at2759"/>
<dbReference type="InterPro" id="IPR001660">
    <property type="entry name" value="SAM"/>
</dbReference>
<evidence type="ECO:0000256" key="3">
    <source>
        <dbReference type="ARBA" id="ARBA00022679"/>
    </source>
</evidence>
<dbReference type="CDD" id="cd09515">
    <property type="entry name" value="SAM_SGMS1-like"/>
    <property type="match status" value="1"/>
</dbReference>
<evidence type="ECO:0000256" key="9">
    <source>
        <dbReference type="SAM" id="MobiDB-lite"/>
    </source>
</evidence>
<dbReference type="Pfam" id="PF00536">
    <property type="entry name" value="SAM_1"/>
    <property type="match status" value="1"/>
</dbReference>
<sequence>MAIHLSEWTCDDVEKWLVEQGFADYCDILCRQHKLDGQVLLMLTEDDLKQPPIKLTVLGDIKRIMNKINHLRASDPAYGPFFLNNGIGLSKMNMMANSQSALPTGYSSGDIDSSEKLILSNHELSYKSASRPYMRSSQERESKSLDPELWKTFLSFVYVFSVFLLTAFVMVIVHDRVPDMQKYPPLPDLFLDNMPYVPWAFEACELVGTTLAIIWFVVLIFHKHRFILLRRMFSLLGTIFLLRCVTMLITSMSVPGQHLQCVGKRYGDMWSRIQRTFDIWCRLGMSIQGVKSCGDYMFSGHTSIITILNFFITEFASIVIRAETVCGFYMAAERYGLVEVKKQCQAWLQHCLMVPNFATLLCHISPQGVSEEQFLKESMRCGRILLQEQDYCWRWVGYNYGLDLLIMCRDRAISVKRNSGCQSFEGSISQQQQRHVMVRVNVAPIRKKDNSPSIKTTGIKSVTLGPNEEAVLLQLGTTIRFPLQVTMNLMFFSPSPEAPTPSLAVPPLSASSPEEYLSVAEDMPTSASGGTLSEMLAVQLGLTKPCTCDGIGRPGIFSGSGQESIRETPRREGGGITEACDLRQHGEVYVQCGEELDTPLSRVGPISDRNTFCSSSSSGTFSSRDSDQSSSQSVPVSSTLLEAEIRATAASPILDASNNSHSHRTVTSSSCHLCS</sequence>
<dbReference type="Gene3D" id="1.10.150.50">
    <property type="entry name" value="Transcription Factor, Ets-1"/>
    <property type="match status" value="1"/>
</dbReference>
<dbReference type="InterPro" id="IPR025749">
    <property type="entry name" value="Sphingomyelin_synth-like_dom"/>
</dbReference>
<feature type="region of interest" description="Disordered" evidence="9">
    <location>
        <begin position="655"/>
        <end position="675"/>
    </location>
</feature>
<feature type="region of interest" description="Disordered" evidence="9">
    <location>
        <begin position="614"/>
        <end position="637"/>
    </location>
</feature>
<evidence type="ECO:0000256" key="8">
    <source>
        <dbReference type="ARBA" id="ARBA00023136"/>
    </source>
</evidence>
<dbReference type="SUPFAM" id="SSF47769">
    <property type="entry name" value="SAM/Pointed domain"/>
    <property type="match status" value="1"/>
</dbReference>
<feature type="compositionally biased region" description="Polar residues" evidence="9">
    <location>
        <begin position="656"/>
        <end position="675"/>
    </location>
</feature>
<evidence type="ECO:0000259" key="11">
    <source>
        <dbReference type="PROSITE" id="PS50105"/>
    </source>
</evidence>
<evidence type="ECO:0000256" key="2">
    <source>
        <dbReference type="ARBA" id="ARBA00005441"/>
    </source>
</evidence>
<dbReference type="GO" id="GO:0033188">
    <property type="term" value="F:sphingomyelin synthase activity"/>
    <property type="evidence" value="ECO:0007669"/>
    <property type="project" value="TreeGrafter"/>
</dbReference>
<dbReference type="STRING" id="400727.A0A2T7PXP5"/>
<name>A0A2T7PXP5_POMCA</name>
<dbReference type="GO" id="GO:0005886">
    <property type="term" value="C:plasma membrane"/>
    <property type="evidence" value="ECO:0007669"/>
    <property type="project" value="TreeGrafter"/>
</dbReference>
<protein>
    <recommendedName>
        <fullName evidence="11">SAM domain-containing protein</fullName>
    </recommendedName>
</protein>
<keyword evidence="6 10" id="KW-1133">Transmembrane helix</keyword>
<evidence type="ECO:0000313" key="12">
    <source>
        <dbReference type="EMBL" id="PVD38157.1"/>
    </source>
</evidence>
<dbReference type="GO" id="GO:0000139">
    <property type="term" value="C:Golgi membrane"/>
    <property type="evidence" value="ECO:0007669"/>
    <property type="project" value="TreeGrafter"/>
</dbReference>
<dbReference type="PANTHER" id="PTHR21290:SF25">
    <property type="entry name" value="SPHINGOMYELIN SYNTHASE-RELATED PROTEIN 1"/>
    <property type="match status" value="1"/>
</dbReference>
<comment type="similarity">
    <text evidence="2">Belongs to the sphingomyelin synthase family.</text>
</comment>
<dbReference type="InterPro" id="IPR013761">
    <property type="entry name" value="SAM/pointed_sf"/>
</dbReference>
<feature type="transmembrane region" description="Helical" evidence="10">
    <location>
        <begin position="233"/>
        <end position="254"/>
    </location>
</feature>
<keyword evidence="7" id="KW-0443">Lipid metabolism</keyword>
<comment type="caution">
    <text evidence="12">The sequence shown here is derived from an EMBL/GenBank/DDBJ whole genome shotgun (WGS) entry which is preliminary data.</text>
</comment>
<keyword evidence="3" id="KW-0808">Transferase</keyword>
<dbReference type="Pfam" id="PF14360">
    <property type="entry name" value="PAP2_C"/>
    <property type="match status" value="1"/>
</dbReference>
<evidence type="ECO:0000256" key="4">
    <source>
        <dbReference type="ARBA" id="ARBA00022692"/>
    </source>
</evidence>
<dbReference type="Proteomes" id="UP000245119">
    <property type="component" value="Linkage Group LG1"/>
</dbReference>
<dbReference type="InterPro" id="IPR045221">
    <property type="entry name" value="Sphingomyelin_synth-like"/>
</dbReference>
<feature type="transmembrane region" description="Helical" evidence="10">
    <location>
        <begin position="196"/>
        <end position="221"/>
    </location>
</feature>
<keyword evidence="5" id="KW-0746">Sphingolipid metabolism</keyword>
<evidence type="ECO:0000256" key="5">
    <source>
        <dbReference type="ARBA" id="ARBA00022919"/>
    </source>
</evidence>
<evidence type="ECO:0000256" key="1">
    <source>
        <dbReference type="ARBA" id="ARBA00004141"/>
    </source>
</evidence>
<keyword evidence="13" id="KW-1185">Reference proteome</keyword>
<dbReference type="PANTHER" id="PTHR21290">
    <property type="entry name" value="SPHINGOMYELIN SYNTHETASE"/>
    <property type="match status" value="1"/>
</dbReference>
<gene>
    <name evidence="12" type="ORF">C0Q70_00768</name>
</gene>
<dbReference type="AlphaFoldDB" id="A0A2T7PXP5"/>
<accession>A0A2T7PXP5</accession>
<proteinExistence type="inferred from homology"/>
<keyword evidence="4 10" id="KW-0812">Transmembrane</keyword>
<dbReference type="EMBL" id="PZQS01000001">
    <property type="protein sequence ID" value="PVD38157.1"/>
    <property type="molecule type" value="Genomic_DNA"/>
</dbReference>
<evidence type="ECO:0000256" key="10">
    <source>
        <dbReference type="SAM" id="Phobius"/>
    </source>
</evidence>
<keyword evidence="8 10" id="KW-0472">Membrane</keyword>
<dbReference type="GO" id="GO:0047493">
    <property type="term" value="F:ceramide cholinephosphotransferase activity"/>
    <property type="evidence" value="ECO:0007669"/>
    <property type="project" value="TreeGrafter"/>
</dbReference>
<feature type="transmembrane region" description="Helical" evidence="10">
    <location>
        <begin position="153"/>
        <end position="173"/>
    </location>
</feature>
<evidence type="ECO:0000313" key="13">
    <source>
        <dbReference type="Proteomes" id="UP000245119"/>
    </source>
</evidence>
<dbReference type="GO" id="GO:0005789">
    <property type="term" value="C:endoplasmic reticulum membrane"/>
    <property type="evidence" value="ECO:0007669"/>
    <property type="project" value="TreeGrafter"/>
</dbReference>
<dbReference type="PROSITE" id="PS50105">
    <property type="entry name" value="SAM_DOMAIN"/>
    <property type="match status" value="1"/>
</dbReference>
<evidence type="ECO:0000256" key="6">
    <source>
        <dbReference type="ARBA" id="ARBA00022989"/>
    </source>
</evidence>
<reference evidence="12 13" key="1">
    <citation type="submission" date="2018-04" db="EMBL/GenBank/DDBJ databases">
        <title>The genome of golden apple snail Pomacea canaliculata provides insight into stress tolerance and invasive adaptation.</title>
        <authorList>
            <person name="Liu C."/>
            <person name="Liu B."/>
            <person name="Ren Y."/>
            <person name="Zhang Y."/>
            <person name="Wang H."/>
            <person name="Li S."/>
            <person name="Jiang F."/>
            <person name="Yin L."/>
            <person name="Zhang G."/>
            <person name="Qian W."/>
            <person name="Fan W."/>
        </authorList>
    </citation>
    <scope>NUCLEOTIDE SEQUENCE [LARGE SCALE GENOMIC DNA]</scope>
    <source>
        <strain evidence="12">SZHN2017</strain>
        <tissue evidence="12">Muscle</tissue>
    </source>
</reference>
<evidence type="ECO:0000256" key="7">
    <source>
        <dbReference type="ARBA" id="ARBA00023098"/>
    </source>
</evidence>
<dbReference type="SMART" id="SM00454">
    <property type="entry name" value="SAM"/>
    <property type="match status" value="1"/>
</dbReference>
<feature type="domain" description="SAM" evidence="11">
    <location>
        <begin position="8"/>
        <end position="74"/>
    </location>
</feature>
<dbReference type="GO" id="GO:0046513">
    <property type="term" value="P:ceramide biosynthetic process"/>
    <property type="evidence" value="ECO:0007669"/>
    <property type="project" value="TreeGrafter"/>
</dbReference>